<organism evidence="2 3">
    <name type="scientific">Algimonas arctica</name>
    <dbReference type="NCBI Taxonomy" id="1479486"/>
    <lineage>
        <taxon>Bacteria</taxon>
        <taxon>Pseudomonadati</taxon>
        <taxon>Pseudomonadota</taxon>
        <taxon>Alphaproteobacteria</taxon>
        <taxon>Maricaulales</taxon>
        <taxon>Robiginitomaculaceae</taxon>
        <taxon>Algimonas</taxon>
    </lineage>
</organism>
<gene>
    <name evidence="2" type="ORF">GCM10009069_23670</name>
</gene>
<protein>
    <submittedName>
        <fullName evidence="2">Uncharacterized protein</fullName>
    </submittedName>
</protein>
<dbReference type="AlphaFoldDB" id="A0A8J3G371"/>
<reference evidence="2" key="1">
    <citation type="journal article" date="2014" name="Int. J. Syst. Evol. Microbiol.">
        <title>Complete genome sequence of Corynebacterium casei LMG S-19264T (=DSM 44701T), isolated from a smear-ripened cheese.</title>
        <authorList>
            <consortium name="US DOE Joint Genome Institute (JGI-PGF)"/>
            <person name="Walter F."/>
            <person name="Albersmeier A."/>
            <person name="Kalinowski J."/>
            <person name="Ruckert C."/>
        </authorList>
    </citation>
    <scope>NUCLEOTIDE SEQUENCE</scope>
    <source>
        <strain evidence="2">KCTC 32513</strain>
    </source>
</reference>
<dbReference type="RefSeq" id="WP_189498704.1">
    <property type="nucleotide sequence ID" value="NZ_BMZH01000010.1"/>
</dbReference>
<keyword evidence="1" id="KW-0812">Transmembrane</keyword>
<evidence type="ECO:0000313" key="2">
    <source>
        <dbReference type="EMBL" id="GHB00111.1"/>
    </source>
</evidence>
<accession>A0A8J3G371</accession>
<dbReference type="Proteomes" id="UP000634004">
    <property type="component" value="Unassembled WGS sequence"/>
</dbReference>
<keyword evidence="1" id="KW-0472">Membrane</keyword>
<proteinExistence type="predicted"/>
<keyword evidence="1" id="KW-1133">Transmembrane helix</keyword>
<evidence type="ECO:0000313" key="3">
    <source>
        <dbReference type="Proteomes" id="UP000634004"/>
    </source>
</evidence>
<comment type="caution">
    <text evidence="2">The sequence shown here is derived from an EMBL/GenBank/DDBJ whole genome shotgun (WGS) entry which is preliminary data.</text>
</comment>
<sequence>MLLRSLTKHVRDQNWFAVALDFFIVVAGILIAFQIANWSAYRAERAQEIDYLSAMERDVEYSIGVLEDSIWNLESQQSARQALYEFLADPSADLDPDKLDSLIARGVFALERADINQITFETLKSSGQMSVIKSSELLKALQDLSAELDAAEVDKNEDFQFAFRMSDPLLITEGDFDNILINDLGSMHDKLPWITKQPGAGYDREFVRSRSFKNILLFRTLFGQLRLEGLTTILERHQNILILIDERQAQLGIEP</sequence>
<feature type="transmembrane region" description="Helical" evidence="1">
    <location>
        <begin position="15"/>
        <end position="36"/>
    </location>
</feature>
<evidence type="ECO:0000256" key="1">
    <source>
        <dbReference type="SAM" id="Phobius"/>
    </source>
</evidence>
<dbReference type="EMBL" id="BMZH01000010">
    <property type="protein sequence ID" value="GHB00111.1"/>
    <property type="molecule type" value="Genomic_DNA"/>
</dbReference>
<keyword evidence="3" id="KW-1185">Reference proteome</keyword>
<name>A0A8J3G371_9PROT</name>
<reference evidence="2" key="2">
    <citation type="submission" date="2020-09" db="EMBL/GenBank/DDBJ databases">
        <authorList>
            <person name="Sun Q."/>
            <person name="Kim S."/>
        </authorList>
    </citation>
    <scope>NUCLEOTIDE SEQUENCE</scope>
    <source>
        <strain evidence="2">KCTC 32513</strain>
    </source>
</reference>